<dbReference type="PANTHER" id="PTHR10605">
    <property type="entry name" value="HEPARAN SULFATE SULFOTRANSFERASE"/>
    <property type="match status" value="1"/>
</dbReference>
<reference evidence="8" key="1">
    <citation type="journal article" date="2022" name="bioRxiv">
        <title>Sequencing and chromosome-scale assembly of the giantPleurodeles waltlgenome.</title>
        <authorList>
            <person name="Brown T."/>
            <person name="Elewa A."/>
            <person name="Iarovenko S."/>
            <person name="Subramanian E."/>
            <person name="Araus A.J."/>
            <person name="Petzold A."/>
            <person name="Susuki M."/>
            <person name="Suzuki K.-i.T."/>
            <person name="Hayashi T."/>
            <person name="Toyoda A."/>
            <person name="Oliveira C."/>
            <person name="Osipova E."/>
            <person name="Leigh N.D."/>
            <person name="Simon A."/>
            <person name="Yun M.H."/>
        </authorList>
    </citation>
    <scope>NUCLEOTIDE SEQUENCE</scope>
    <source>
        <strain evidence="8">20211129_DDA</strain>
        <tissue evidence="8">Liver</tissue>
    </source>
</reference>
<dbReference type="GO" id="GO:0008467">
    <property type="term" value="F:[heparan sulfate]-glucosamine 3-sulfotransferase activity"/>
    <property type="evidence" value="ECO:0007669"/>
    <property type="project" value="TreeGrafter"/>
</dbReference>
<dbReference type="EC" id="2.8.2.-" evidence="6"/>
<evidence type="ECO:0000256" key="4">
    <source>
        <dbReference type="PIRSR" id="PIRSR637359-2"/>
    </source>
</evidence>
<feature type="domain" description="Sulfotransferase" evidence="7">
    <location>
        <begin position="33"/>
        <end position="251"/>
    </location>
</feature>
<dbReference type="Pfam" id="PF00685">
    <property type="entry name" value="Sulfotransfer_1"/>
    <property type="match status" value="1"/>
</dbReference>
<evidence type="ECO:0000313" key="8">
    <source>
        <dbReference type="EMBL" id="KAJ1091845.1"/>
    </source>
</evidence>
<feature type="binding site" evidence="4">
    <location>
        <begin position="249"/>
        <end position="253"/>
    </location>
    <ligand>
        <name>3'-phosphoadenylyl sulfate</name>
        <dbReference type="ChEBI" id="CHEBI:58339"/>
    </ligand>
</feature>
<keyword evidence="2" id="KW-0325">Glycoprotein</keyword>
<keyword evidence="1 6" id="KW-0808">Transferase</keyword>
<dbReference type="FunFam" id="3.40.50.300:FF:002997">
    <property type="entry name" value="Sulfotransferase"/>
    <property type="match status" value="1"/>
</dbReference>
<sequence length="286" mass="32599">MPLIRAAVSHHSEASWLSSHSMLPVKAIGCRNPQAIIIGVRKGGTRALLEMLNLHPDVVAATSEVHFFDQDENYDKGLAWYRSQMPPSLPGQVTVEKTPGYFSSLKAPERVHAMNSSVHLFLIVRDPVERLVSDYTQVLHNRQERDKPYQRLENILLRGGQLNTQYKAIQRSLYAVHLARWLRFFPLGQIHVVDGGNLIRDPLPELRRAERFLGLPPRITSANFYFNQTKGFYCLRGEGGLQKCLDESKGRPHPAVEGTILERLCTFFSRPNEDFFSMVGKTFNWC</sequence>
<evidence type="ECO:0000256" key="1">
    <source>
        <dbReference type="ARBA" id="ARBA00022679"/>
    </source>
</evidence>
<evidence type="ECO:0000256" key="3">
    <source>
        <dbReference type="PIRSR" id="PIRSR637359-1"/>
    </source>
</evidence>
<feature type="binding site" evidence="4">
    <location>
        <position position="125"/>
    </location>
    <ligand>
        <name>3'-phosphoadenylyl sulfate</name>
        <dbReference type="ChEBI" id="CHEBI:58339"/>
    </ligand>
</feature>
<accession>A0AAV7LJU9</accession>
<dbReference type="AlphaFoldDB" id="A0AAV7LJU9"/>
<evidence type="ECO:0000259" key="7">
    <source>
        <dbReference type="Pfam" id="PF00685"/>
    </source>
</evidence>
<dbReference type="InterPro" id="IPR037359">
    <property type="entry name" value="NST/OST"/>
</dbReference>
<dbReference type="Gene3D" id="3.40.50.300">
    <property type="entry name" value="P-loop containing nucleotide triphosphate hydrolases"/>
    <property type="match status" value="1"/>
</dbReference>
<feature type="disulfide bond" evidence="5">
    <location>
        <begin position="234"/>
        <end position="244"/>
    </location>
</feature>
<dbReference type="EMBL" id="JANPWB010000015">
    <property type="protein sequence ID" value="KAJ1091845.1"/>
    <property type="molecule type" value="Genomic_DNA"/>
</dbReference>
<feature type="binding site" evidence="4">
    <location>
        <position position="133"/>
    </location>
    <ligand>
        <name>3'-phosphoadenylyl sulfate</name>
        <dbReference type="ChEBI" id="CHEBI:58339"/>
    </ligand>
</feature>
<feature type="binding site" evidence="4">
    <location>
        <position position="233"/>
    </location>
    <ligand>
        <name>3'-phosphoadenylyl sulfate</name>
        <dbReference type="ChEBI" id="CHEBI:58339"/>
    </ligand>
</feature>
<dbReference type="PANTHER" id="PTHR10605:SF73">
    <property type="entry name" value="SULFOTRANSFERASE"/>
    <property type="match status" value="1"/>
</dbReference>
<name>A0AAV7LJU9_PLEWA</name>
<feature type="active site" description="For sulfotransferase activity" evidence="3">
    <location>
        <position position="42"/>
    </location>
</feature>
<evidence type="ECO:0000256" key="6">
    <source>
        <dbReference type="RuleBase" id="RU361155"/>
    </source>
</evidence>
<gene>
    <name evidence="8" type="ORF">NDU88_004960</name>
</gene>
<comment type="caution">
    <text evidence="8">The sequence shown here is derived from an EMBL/GenBank/DDBJ whole genome shotgun (WGS) entry which is preliminary data.</text>
</comment>
<dbReference type="InterPro" id="IPR000863">
    <property type="entry name" value="Sulfotransferase_dom"/>
</dbReference>
<proteinExistence type="inferred from homology"/>
<dbReference type="InterPro" id="IPR027417">
    <property type="entry name" value="P-loop_NTPase"/>
</dbReference>
<organism evidence="8 9">
    <name type="scientific">Pleurodeles waltl</name>
    <name type="common">Iberian ribbed newt</name>
    <dbReference type="NCBI Taxonomy" id="8319"/>
    <lineage>
        <taxon>Eukaryota</taxon>
        <taxon>Metazoa</taxon>
        <taxon>Chordata</taxon>
        <taxon>Craniata</taxon>
        <taxon>Vertebrata</taxon>
        <taxon>Euteleostomi</taxon>
        <taxon>Amphibia</taxon>
        <taxon>Batrachia</taxon>
        <taxon>Caudata</taxon>
        <taxon>Salamandroidea</taxon>
        <taxon>Salamandridae</taxon>
        <taxon>Pleurodelinae</taxon>
        <taxon>Pleurodeles</taxon>
    </lineage>
</organism>
<comment type="similarity">
    <text evidence="6">Belongs to the sulfotransferase 1 family.</text>
</comment>
<keyword evidence="9" id="KW-1185">Reference proteome</keyword>
<dbReference type="Proteomes" id="UP001066276">
    <property type="component" value="Chromosome 11"/>
</dbReference>
<feature type="binding site" evidence="4">
    <location>
        <begin position="42"/>
        <end position="46"/>
    </location>
    <ligand>
        <name>3'-phosphoadenylyl sulfate</name>
        <dbReference type="ChEBI" id="CHEBI:58339"/>
    </ligand>
</feature>
<evidence type="ECO:0000256" key="2">
    <source>
        <dbReference type="ARBA" id="ARBA00023180"/>
    </source>
</evidence>
<evidence type="ECO:0000313" key="9">
    <source>
        <dbReference type="Proteomes" id="UP001066276"/>
    </source>
</evidence>
<evidence type="ECO:0000256" key="5">
    <source>
        <dbReference type="PIRSR" id="PIRSR637359-3"/>
    </source>
</evidence>
<dbReference type="SUPFAM" id="SSF52540">
    <property type="entry name" value="P-loop containing nucleoside triphosphate hydrolases"/>
    <property type="match status" value="1"/>
</dbReference>
<keyword evidence="5" id="KW-1015">Disulfide bond</keyword>
<protein>
    <recommendedName>
        <fullName evidence="6">Sulfotransferase</fullName>
        <ecNumber evidence="6">2.8.2.-</ecNumber>
    </recommendedName>
</protein>